<keyword evidence="3" id="KW-1185">Reference proteome</keyword>
<feature type="compositionally biased region" description="Basic and acidic residues" evidence="1">
    <location>
        <begin position="69"/>
        <end position="79"/>
    </location>
</feature>
<comment type="caution">
    <text evidence="2">The sequence shown here is derived from an EMBL/GenBank/DDBJ whole genome shotgun (WGS) entry which is preliminary data.</text>
</comment>
<dbReference type="AlphaFoldDB" id="A0A830GCM7"/>
<proteinExistence type="predicted"/>
<sequence>MSFAYPVDTTIHEPNGDTYTVQNRVQDTDTGRDYYYLRVDSKRTPGGVHHSLWETEKFERKFPPSEVEIERSVAGHKTDGPSSGGWTIDIPQSRVHDFENGTSSRY</sequence>
<organism evidence="2 3">
    <name type="scientific">Halarchaeum nitratireducens</name>
    <dbReference type="NCBI Taxonomy" id="489913"/>
    <lineage>
        <taxon>Archaea</taxon>
        <taxon>Methanobacteriati</taxon>
        <taxon>Methanobacteriota</taxon>
        <taxon>Stenosarchaea group</taxon>
        <taxon>Halobacteria</taxon>
        <taxon>Halobacteriales</taxon>
        <taxon>Halobacteriaceae</taxon>
    </lineage>
</organism>
<evidence type="ECO:0000313" key="3">
    <source>
        <dbReference type="Proteomes" id="UP000608850"/>
    </source>
</evidence>
<name>A0A830GCM7_9EURY</name>
<accession>A0A830GCM7</accession>
<protein>
    <submittedName>
        <fullName evidence="2">Uncharacterized protein</fullName>
    </submittedName>
</protein>
<feature type="region of interest" description="Disordered" evidence="1">
    <location>
        <begin position="69"/>
        <end position="106"/>
    </location>
</feature>
<dbReference type="EMBL" id="BMOQ01000005">
    <property type="protein sequence ID" value="GGN18549.1"/>
    <property type="molecule type" value="Genomic_DNA"/>
</dbReference>
<gene>
    <name evidence="2" type="ORF">GCM10009021_19430</name>
</gene>
<reference evidence="2 3" key="1">
    <citation type="journal article" date="2019" name="Int. J. Syst. Evol. Microbiol.">
        <title>The Global Catalogue of Microorganisms (GCM) 10K type strain sequencing project: providing services to taxonomists for standard genome sequencing and annotation.</title>
        <authorList>
            <consortium name="The Broad Institute Genomics Platform"/>
            <consortium name="The Broad Institute Genome Sequencing Center for Infectious Disease"/>
            <person name="Wu L."/>
            <person name="Ma J."/>
        </authorList>
    </citation>
    <scope>NUCLEOTIDE SEQUENCE [LARGE SCALE GENOMIC DNA]</scope>
    <source>
        <strain evidence="2 3">JCM 16331</strain>
    </source>
</reference>
<evidence type="ECO:0000256" key="1">
    <source>
        <dbReference type="SAM" id="MobiDB-lite"/>
    </source>
</evidence>
<dbReference type="Proteomes" id="UP000608850">
    <property type="component" value="Unassembled WGS sequence"/>
</dbReference>
<dbReference type="RefSeq" id="WP_188878663.1">
    <property type="nucleotide sequence ID" value="NZ_BMOQ01000005.1"/>
</dbReference>
<evidence type="ECO:0000313" key="2">
    <source>
        <dbReference type="EMBL" id="GGN18549.1"/>
    </source>
</evidence>